<protein>
    <recommendedName>
        <fullName evidence="2">SEC7 domain-containing protein</fullName>
    </recommendedName>
</protein>
<feature type="compositionally biased region" description="Polar residues" evidence="1">
    <location>
        <begin position="1812"/>
        <end position="1822"/>
    </location>
</feature>
<feature type="compositionally biased region" description="Basic residues" evidence="1">
    <location>
        <begin position="73"/>
        <end position="86"/>
    </location>
</feature>
<sequence length="1876" mass="202549">MPASHRLTAEAFPARGPPVFRIHSAPDTSPRAHNLGKPHSHPGPASPGRLESSSVPCDGPVLMRSDDAQALSHPHHTAPRLQKSHRQGPPPSRHPPETQASNGWHEDRYRPPSEPETELNPKRVSHIKRQPAISTKNPRSSYRLSCRPAAPAGSVANPPPQAPRPRPDSTAPPPSRSQTRRRRNARKSKTLSIIGQDPTPQQLQDMLMSPLDALIRHFASELAVLGQEAKVRDRPGPVIRKAPGQGPRRVAMADLVQPLLAANRAAVTDSSPPVTPSAPARQGQSPKTPSPSVRSQSQEAKAPGKSTPSDDDPDPIPRSPPIPRSRPVQRSQDVFQRLSIYREAQRIDSANGTVDTSLLRRSRSFADFFNVLHEKEQDLARSHSISHTFGHGSPKGPMPNPRFQADQRSGVGRRPGHPVTAAIPNPAPAILAGSPLSPSPPPGSQIERALSVLRTLYKAAPGSEAGGGEEPHRAAVSTVRSASLGSARAFRGAGRHETTEQLALSQAPPPITRARSVCVLRAPVSPVSQQAEVVVLRGGDVILNPAASPPSYRAPILPRPSVAAPNSTPTTPEAPARALPRHGTGSGASPTLKAEASPLRSPHSSPALSARSIGASPTLSPEMEASSEPRFGHFRPPVPQSLVRRRLQFEPMAVLVIAPYGTVPEDRPLSTALHRRSRIFVDNPRSVPTSPTVSPCKSGTTNFVRSTPRAGHRLSTIQTPDKDPPPRLRKQNTRRHPITFYYQPQHAASDASGGARPSMRDSIQDLNYLSRQSFEQQLLDSVGADTASHLDPSALTMGKARVDHPRPISFFASNDPDLPQALSSRDDQSASTFIIPHSLVSRARKNRFIRREALSMVLLDQVVDLHIEEMQRQASEPTPRIGGFGVPHPEITFLRELGRTAPSDTDRPPTVQTPIATAAESAPALPELPFSASAPSLIDASRPPPPEEGHTFAAVSPSPPPPPKDGDKSAARNRSGSLTFGKPDPPKSAPSPIASTLAAAAKASDNPPTPTLAETVAAAAAAAAAAVAEGLAPTLSPAPVSRPPRQLLFHGPSLQILNSVSAKQCYLLLFTDVLVVARSFRRPTAPGAGMPSGFTLQDMFQVRSVVPLYRAQVHLERHPTSQSPALKPISRTHSEHDYAHLDPTPTVGPAHSSPGRSLWMEPRLRAACRQFEANPLLAILQLLQEKLVPPDAESVAAFLYRTTLLNRKQLGMYLGYGCRHAWRSREPVLTSPYNQHMTRADPHYLRKLAVQHPLGADIERRRRFHHAVTWAFLDRFRYHPLPVDEALRIFLLYIRLPSDPHVIDYLLETFARHWYESVQEAVGSGGVAGEEQPSPASGRTPPRIREFFEPASPELTVKLVYATMTLNSDLHNPLLQRESTPELAYVDFVTKFKVAGAARGRGEPNYDADLSLDDLPLAELSAHHMDQYETEVPSAYLEAVFHRVLTDKLEMAADSKRVMVHFQSAPDCAATVGTGRGATSATSGGVGTSDISGPLPNALLAFPPSFKNGPLNFSTDLFPNRLIMHGAPSRDLRAYLTSVPLDPSASPAPVADLLRSLTPAAEVWIRIPYPDPSYRVRLYSSSLVCVPEVVDFADSRVQRVAIYPTALGRTTLYFIPRGRNSRVYAGLPVKSVLVEGGFMEHTVTVSLSVSPPPPPATPIPGVDPAKATGPGTLYHPGHGHSPHAPTAKLKRYMFGFSSSVAKERWVQAIQQAVADYHSPPTTNAAQLLPPLGRSASDSDSVADPPRSAGQADISGTSATTSPTSRPLLMASLSSPSIMRSTGNQPLRPPFHRLNSSVSSSPAPSLLSLTTSRQMPHPTTGSVYTSPIQIAEEFLQHIEQAVRQHHQKHPLPLEHSPGQFPPNSIPGTNLIRHICQL</sequence>
<reference evidence="3" key="1">
    <citation type="submission" date="2022-07" db="EMBL/GenBank/DDBJ databases">
        <title>Phylogenomic reconstructions and comparative analyses of Kickxellomycotina fungi.</title>
        <authorList>
            <person name="Reynolds N.K."/>
            <person name="Stajich J.E."/>
            <person name="Barry K."/>
            <person name="Grigoriev I.V."/>
            <person name="Crous P."/>
            <person name="Smith M.E."/>
        </authorList>
    </citation>
    <scope>NUCLEOTIDE SEQUENCE</scope>
    <source>
        <strain evidence="3">RSA 861</strain>
    </source>
</reference>
<gene>
    <name evidence="3" type="ORF">IWQ60_002294</name>
</gene>
<feature type="domain" description="SEC7" evidence="2">
    <location>
        <begin position="1164"/>
        <end position="1447"/>
    </location>
</feature>
<feature type="region of interest" description="Disordered" evidence="1">
    <location>
        <begin position="1717"/>
        <end position="1822"/>
    </location>
</feature>
<dbReference type="GO" id="GO:0032012">
    <property type="term" value="P:regulation of ARF protein signal transduction"/>
    <property type="evidence" value="ECO:0007669"/>
    <property type="project" value="InterPro"/>
</dbReference>
<organism evidence="3 4">
    <name type="scientific">Tieghemiomyces parasiticus</name>
    <dbReference type="NCBI Taxonomy" id="78921"/>
    <lineage>
        <taxon>Eukaryota</taxon>
        <taxon>Fungi</taxon>
        <taxon>Fungi incertae sedis</taxon>
        <taxon>Zoopagomycota</taxon>
        <taxon>Kickxellomycotina</taxon>
        <taxon>Dimargaritomycetes</taxon>
        <taxon>Dimargaritales</taxon>
        <taxon>Dimargaritaceae</taxon>
        <taxon>Tieghemiomyces</taxon>
    </lineage>
</organism>
<dbReference type="OrthoDB" id="430364at2759"/>
<dbReference type="Pfam" id="PF01369">
    <property type="entry name" value="Sec7"/>
    <property type="match status" value="2"/>
</dbReference>
<dbReference type="SMART" id="SM00222">
    <property type="entry name" value="Sec7"/>
    <property type="match status" value="1"/>
</dbReference>
<evidence type="ECO:0000313" key="3">
    <source>
        <dbReference type="EMBL" id="KAJ1928172.1"/>
    </source>
</evidence>
<comment type="caution">
    <text evidence="3">The sequence shown here is derived from an EMBL/GenBank/DDBJ whole genome shotgun (WGS) entry which is preliminary data.</text>
</comment>
<feature type="region of interest" description="Disordered" evidence="1">
    <location>
        <begin position="544"/>
        <end position="636"/>
    </location>
</feature>
<feature type="compositionally biased region" description="Polar residues" evidence="1">
    <location>
        <begin position="1771"/>
        <end position="1784"/>
    </location>
</feature>
<proteinExistence type="predicted"/>
<feature type="compositionally biased region" description="Basic residues" evidence="1">
    <location>
        <begin position="178"/>
        <end position="189"/>
    </location>
</feature>
<feature type="compositionally biased region" description="Low complexity" evidence="1">
    <location>
        <begin position="1793"/>
        <end position="1811"/>
    </location>
</feature>
<dbReference type="PANTHER" id="PTHR10663:SF388">
    <property type="entry name" value="GOLGI-SPECIFIC BREFELDIN A-RESISTANCE GUANINE NUCLEOTIDE EXCHANGE FACTOR 1"/>
    <property type="match status" value="1"/>
</dbReference>
<name>A0A9W8ABI9_9FUNG</name>
<evidence type="ECO:0000259" key="2">
    <source>
        <dbReference type="PROSITE" id="PS50190"/>
    </source>
</evidence>
<dbReference type="Gene3D" id="1.10.220.20">
    <property type="match status" value="1"/>
</dbReference>
<dbReference type="PROSITE" id="PS50190">
    <property type="entry name" value="SEC7"/>
    <property type="match status" value="1"/>
</dbReference>
<feature type="compositionally biased region" description="Pro residues" evidence="1">
    <location>
        <begin position="157"/>
        <end position="175"/>
    </location>
</feature>
<dbReference type="SUPFAM" id="SSF48425">
    <property type="entry name" value="Sec7 domain"/>
    <property type="match status" value="1"/>
</dbReference>
<dbReference type="GO" id="GO:0005737">
    <property type="term" value="C:cytoplasm"/>
    <property type="evidence" value="ECO:0007669"/>
    <property type="project" value="UniProtKB-ARBA"/>
</dbReference>
<feature type="region of interest" description="Disordered" evidence="1">
    <location>
        <begin position="683"/>
        <end position="730"/>
    </location>
</feature>
<feature type="compositionally biased region" description="Low complexity" evidence="1">
    <location>
        <begin position="1733"/>
        <end position="1748"/>
    </location>
</feature>
<dbReference type="Gene3D" id="1.10.1000.11">
    <property type="entry name" value="Arf Nucleotide-binding Site Opener,domain 2"/>
    <property type="match status" value="1"/>
</dbReference>
<dbReference type="InterPro" id="IPR000904">
    <property type="entry name" value="Sec7_dom"/>
</dbReference>
<feature type="region of interest" description="Disordered" evidence="1">
    <location>
        <begin position="1"/>
        <end position="201"/>
    </location>
</feature>
<feature type="compositionally biased region" description="Polar residues" evidence="1">
    <location>
        <begin position="132"/>
        <end position="143"/>
    </location>
</feature>
<dbReference type="InterPro" id="IPR035999">
    <property type="entry name" value="Sec7_dom_sf"/>
</dbReference>
<evidence type="ECO:0000313" key="4">
    <source>
        <dbReference type="Proteomes" id="UP001150569"/>
    </source>
</evidence>
<dbReference type="PANTHER" id="PTHR10663">
    <property type="entry name" value="GUANYL-NUCLEOTIDE EXCHANGE FACTOR"/>
    <property type="match status" value="1"/>
</dbReference>
<feature type="region of interest" description="Disordered" evidence="1">
    <location>
        <begin position="922"/>
        <end position="992"/>
    </location>
</feature>
<dbReference type="GO" id="GO:0016192">
    <property type="term" value="P:vesicle-mediated transport"/>
    <property type="evidence" value="ECO:0007669"/>
    <property type="project" value="UniProtKB-ARBA"/>
</dbReference>
<keyword evidence="4" id="KW-1185">Reference proteome</keyword>
<accession>A0A9W8ABI9</accession>
<evidence type="ECO:0000256" key="1">
    <source>
        <dbReference type="SAM" id="MobiDB-lite"/>
    </source>
</evidence>
<feature type="compositionally biased region" description="Polar residues" evidence="1">
    <location>
        <begin position="1753"/>
        <end position="1764"/>
    </location>
</feature>
<feature type="compositionally biased region" description="Basic and acidic residues" evidence="1">
    <location>
        <begin position="104"/>
        <end position="113"/>
    </location>
</feature>
<feature type="compositionally biased region" description="Low complexity" evidence="1">
    <location>
        <begin position="686"/>
        <end position="695"/>
    </location>
</feature>
<dbReference type="EMBL" id="JANBPT010000085">
    <property type="protein sequence ID" value="KAJ1928172.1"/>
    <property type="molecule type" value="Genomic_DNA"/>
</dbReference>
<feature type="compositionally biased region" description="Polar residues" evidence="1">
    <location>
        <begin position="282"/>
        <end position="299"/>
    </location>
</feature>
<dbReference type="Proteomes" id="UP001150569">
    <property type="component" value="Unassembled WGS sequence"/>
</dbReference>
<dbReference type="GO" id="GO:0005085">
    <property type="term" value="F:guanyl-nucleotide exchange factor activity"/>
    <property type="evidence" value="ECO:0007669"/>
    <property type="project" value="InterPro"/>
</dbReference>
<dbReference type="GO" id="GO:0012505">
    <property type="term" value="C:endomembrane system"/>
    <property type="evidence" value="ECO:0007669"/>
    <property type="project" value="UniProtKB-ARBA"/>
</dbReference>
<dbReference type="InterPro" id="IPR023394">
    <property type="entry name" value="Sec7_C_sf"/>
</dbReference>
<feature type="region of interest" description="Disordered" evidence="1">
    <location>
        <begin position="387"/>
        <end position="416"/>
    </location>
</feature>
<feature type="region of interest" description="Disordered" evidence="1">
    <location>
        <begin position="265"/>
        <end position="332"/>
    </location>
</feature>